<evidence type="ECO:0000256" key="1">
    <source>
        <dbReference type="ARBA" id="ARBA00022553"/>
    </source>
</evidence>
<comment type="caution">
    <text evidence="4">The sequence shown here is derived from an EMBL/GenBank/DDBJ whole genome shotgun (WGS) entry which is preliminary data.</text>
</comment>
<evidence type="ECO:0008006" key="5">
    <source>
        <dbReference type="Google" id="ProtNLM"/>
    </source>
</evidence>
<dbReference type="Gene3D" id="1.10.287.130">
    <property type="match status" value="1"/>
</dbReference>
<dbReference type="Pfam" id="PF00512">
    <property type="entry name" value="HisKA"/>
    <property type="match status" value="1"/>
</dbReference>
<dbReference type="SMART" id="SM00388">
    <property type="entry name" value="HisKA"/>
    <property type="match status" value="1"/>
</dbReference>
<proteinExistence type="predicted"/>
<dbReference type="Pfam" id="PF08448">
    <property type="entry name" value="PAS_4"/>
    <property type="match status" value="1"/>
</dbReference>
<evidence type="ECO:0000259" key="3">
    <source>
        <dbReference type="PROSITE" id="PS50113"/>
    </source>
</evidence>
<dbReference type="PANTHER" id="PTHR45339">
    <property type="entry name" value="HYBRID SIGNAL TRANSDUCTION HISTIDINE KINASE J"/>
    <property type="match status" value="1"/>
</dbReference>
<dbReference type="InterPro" id="IPR003661">
    <property type="entry name" value="HisK_dim/P_dom"/>
</dbReference>
<sequence>MDLDHCFEDIFSHTIVGMLVLDREGRILRINEILGEMIGYDEEGLKHSSLSPFIHVEYVFVFETSLQKLLSGEEDHFQLEVRYLRTDGQTAWWRLSVSLVKDSRTGNYFAFAVVEDISRRKRDEEELKRAKETAEIDTKTKSEFLANMSHEIRTPIHTITGMTELLLDTELDEEQQEYGEQVRFSADVL</sequence>
<dbReference type="InterPro" id="IPR036097">
    <property type="entry name" value="HisK_dim/P_sf"/>
</dbReference>
<name>A0A0F8XBL1_9ZZZZ</name>
<dbReference type="NCBIfam" id="TIGR00229">
    <property type="entry name" value="sensory_box"/>
    <property type="match status" value="1"/>
</dbReference>
<dbReference type="EMBL" id="LAZR01060036">
    <property type="protein sequence ID" value="KKK66527.1"/>
    <property type="molecule type" value="Genomic_DNA"/>
</dbReference>
<protein>
    <recommendedName>
        <fullName evidence="5">PAC domain-containing protein</fullName>
    </recommendedName>
</protein>
<dbReference type="PROSITE" id="PS50113">
    <property type="entry name" value="PAC"/>
    <property type="match status" value="1"/>
</dbReference>
<reference evidence="4" key="1">
    <citation type="journal article" date="2015" name="Nature">
        <title>Complex archaea that bridge the gap between prokaryotes and eukaryotes.</title>
        <authorList>
            <person name="Spang A."/>
            <person name="Saw J.H."/>
            <person name="Jorgensen S.L."/>
            <person name="Zaremba-Niedzwiedzka K."/>
            <person name="Martijn J."/>
            <person name="Lind A.E."/>
            <person name="van Eijk R."/>
            <person name="Schleper C."/>
            <person name="Guy L."/>
            <person name="Ettema T.J."/>
        </authorList>
    </citation>
    <scope>NUCLEOTIDE SEQUENCE</scope>
</reference>
<dbReference type="SMART" id="SM00091">
    <property type="entry name" value="PAS"/>
    <property type="match status" value="1"/>
</dbReference>
<organism evidence="4">
    <name type="scientific">marine sediment metagenome</name>
    <dbReference type="NCBI Taxonomy" id="412755"/>
    <lineage>
        <taxon>unclassified sequences</taxon>
        <taxon>metagenomes</taxon>
        <taxon>ecological metagenomes</taxon>
    </lineage>
</organism>
<dbReference type="InterPro" id="IPR000700">
    <property type="entry name" value="PAS-assoc_C"/>
</dbReference>
<dbReference type="GO" id="GO:0000155">
    <property type="term" value="F:phosphorelay sensor kinase activity"/>
    <property type="evidence" value="ECO:0007669"/>
    <property type="project" value="InterPro"/>
</dbReference>
<dbReference type="InterPro" id="IPR000014">
    <property type="entry name" value="PAS"/>
</dbReference>
<dbReference type="InterPro" id="IPR013656">
    <property type="entry name" value="PAS_4"/>
</dbReference>
<evidence type="ECO:0000259" key="2">
    <source>
        <dbReference type="PROSITE" id="PS50112"/>
    </source>
</evidence>
<dbReference type="PANTHER" id="PTHR45339:SF5">
    <property type="entry name" value="HISTIDINE KINASE"/>
    <property type="match status" value="1"/>
</dbReference>
<dbReference type="AlphaFoldDB" id="A0A0F8XBL1"/>
<dbReference type="InterPro" id="IPR035965">
    <property type="entry name" value="PAS-like_dom_sf"/>
</dbReference>
<feature type="domain" description="PAC" evidence="3">
    <location>
        <begin position="77"/>
        <end position="129"/>
    </location>
</feature>
<feature type="domain" description="PAS" evidence="2">
    <location>
        <begin position="7"/>
        <end position="73"/>
    </location>
</feature>
<dbReference type="SUPFAM" id="SSF55785">
    <property type="entry name" value="PYP-like sensor domain (PAS domain)"/>
    <property type="match status" value="1"/>
</dbReference>
<dbReference type="Gene3D" id="3.30.450.20">
    <property type="entry name" value="PAS domain"/>
    <property type="match status" value="1"/>
</dbReference>
<evidence type="ECO:0000313" key="4">
    <source>
        <dbReference type="EMBL" id="KKK66527.1"/>
    </source>
</evidence>
<gene>
    <name evidence="4" type="ORF">LCGC14_2963210</name>
</gene>
<dbReference type="CDD" id="cd00082">
    <property type="entry name" value="HisKA"/>
    <property type="match status" value="1"/>
</dbReference>
<dbReference type="PROSITE" id="PS50112">
    <property type="entry name" value="PAS"/>
    <property type="match status" value="1"/>
</dbReference>
<accession>A0A0F8XBL1</accession>
<dbReference type="CDD" id="cd00130">
    <property type="entry name" value="PAS"/>
    <property type="match status" value="1"/>
</dbReference>
<keyword evidence="1" id="KW-0597">Phosphoprotein</keyword>
<dbReference type="SUPFAM" id="SSF47384">
    <property type="entry name" value="Homodimeric domain of signal transducing histidine kinase"/>
    <property type="match status" value="1"/>
</dbReference>
<feature type="non-terminal residue" evidence="4">
    <location>
        <position position="189"/>
    </location>
</feature>